<dbReference type="Pfam" id="PF01535">
    <property type="entry name" value="PPR"/>
    <property type="match status" value="4"/>
</dbReference>
<evidence type="ECO:0000259" key="3">
    <source>
        <dbReference type="Pfam" id="PF14432"/>
    </source>
</evidence>
<dbReference type="Pfam" id="PF12854">
    <property type="entry name" value="PPR_1"/>
    <property type="match status" value="1"/>
</dbReference>
<reference evidence="4 5" key="1">
    <citation type="journal article" date="2018" name="Science">
        <title>The opium poppy genome and morphinan production.</title>
        <authorList>
            <person name="Guo L."/>
            <person name="Winzer T."/>
            <person name="Yang X."/>
            <person name="Li Y."/>
            <person name="Ning Z."/>
            <person name="He Z."/>
            <person name="Teodor R."/>
            <person name="Lu Y."/>
            <person name="Bowser T.A."/>
            <person name="Graham I.A."/>
            <person name="Ye K."/>
        </authorList>
    </citation>
    <scope>NUCLEOTIDE SEQUENCE [LARGE SCALE GENOMIC DNA]</scope>
    <source>
        <strain evidence="5">cv. HN1</strain>
        <tissue evidence="4">Leaves</tissue>
    </source>
</reference>
<dbReference type="InterPro" id="IPR002885">
    <property type="entry name" value="PPR_rpt"/>
</dbReference>
<keyword evidence="5" id="KW-1185">Reference proteome</keyword>
<dbReference type="Gramene" id="RZC66246">
    <property type="protein sequence ID" value="RZC66246"/>
    <property type="gene ID" value="C5167_009927"/>
</dbReference>
<dbReference type="AlphaFoldDB" id="A0A4Y7K091"/>
<feature type="domain" description="DYW" evidence="3">
    <location>
        <begin position="620"/>
        <end position="715"/>
    </location>
</feature>
<name>A0A4Y7K091_PAPSO</name>
<dbReference type="PROSITE" id="PS51375">
    <property type="entry name" value="PPR"/>
    <property type="match status" value="5"/>
</dbReference>
<dbReference type="GO" id="GO:0009451">
    <property type="term" value="P:RNA modification"/>
    <property type="evidence" value="ECO:0007669"/>
    <property type="project" value="InterPro"/>
</dbReference>
<sequence>MPWNHQWFRNLLRTCILERNLLIGRSLQALYITGVVPESTYLSNHFITLYSKCGRLRDAHNSFDSILEPNVFSYNAIISAYAKESQMQIAHKLFDEIPQPDLVSWNTLISGYADSGEGRPALGLLGRMREMGIDMDGFTLSGAIKACSEDVGLIMQIHCFGITAGLNSFVSVGNSLLTYYGKNGFLMEAKRIFDDMGFIKDVVSWNSMVVAYGQHREGSKALSLFQEMVHRGFPVDMFTLASVLTAFTCVKDLSGGVQFHAQLIKTGFYQNSHVGSSLIDLYWKCRFGSDATKVFKEILRPDLVLWNTMISGYSQSEEFPEEAVDCFRQVLRVGYLPDDCSFVCAISACSDLSSPSLGRQMHSLVVKSDIPKNKISVNNALIAMYSKCASLQDARRVFEEMSEHNNVSFNSIIAGYAQHGQGTESLLLFQRMLEAEVAPTSITFISVLSACAHTGKVEEGQHYFNLMKEKFGIEPLTQHYSCMIDLLGRAGKLNEAEKLVDAMPFDPGSIGWAALLGACRTHGNVELGVKAANHLIQLEPDIAAPYIMLANIYGTVGKWEEYAEVRKKMRDKRVQKSPGRSWIEVNRVFHTFVAEDSSHTQIREIHKFLEEMSGKMKLAGYVPDVRWALVKDDGAREGEKEVVLGHHSEKLAVAFGLISTPDGEPLKVWKNLRICGDCHNAIKFISAIANREITVRDTYRFHCFKEGKCSCGDYW</sequence>
<keyword evidence="1" id="KW-0677">Repeat</keyword>
<dbReference type="Pfam" id="PF13041">
    <property type="entry name" value="PPR_2"/>
    <property type="match status" value="3"/>
</dbReference>
<dbReference type="InterPro" id="IPR032867">
    <property type="entry name" value="DYW_dom"/>
</dbReference>
<evidence type="ECO:0000256" key="2">
    <source>
        <dbReference type="PROSITE-ProRule" id="PRU00708"/>
    </source>
</evidence>
<feature type="repeat" description="PPR" evidence="2">
    <location>
        <begin position="101"/>
        <end position="135"/>
    </location>
</feature>
<dbReference type="InterPro" id="IPR046848">
    <property type="entry name" value="E_motif"/>
</dbReference>
<dbReference type="InterPro" id="IPR011990">
    <property type="entry name" value="TPR-like_helical_dom_sf"/>
</dbReference>
<evidence type="ECO:0000313" key="4">
    <source>
        <dbReference type="EMBL" id="RZC66246.1"/>
    </source>
</evidence>
<evidence type="ECO:0000313" key="5">
    <source>
        <dbReference type="Proteomes" id="UP000316621"/>
    </source>
</evidence>
<dbReference type="Pfam" id="PF20431">
    <property type="entry name" value="E_motif"/>
    <property type="match status" value="1"/>
</dbReference>
<dbReference type="OMA" id="CPDDCSF"/>
<dbReference type="Gene3D" id="1.25.40.10">
    <property type="entry name" value="Tetratricopeptide repeat domain"/>
    <property type="match status" value="5"/>
</dbReference>
<dbReference type="Pfam" id="PF14432">
    <property type="entry name" value="DYW_deaminase"/>
    <property type="match status" value="1"/>
</dbReference>
<feature type="repeat" description="PPR" evidence="2">
    <location>
        <begin position="405"/>
        <end position="439"/>
    </location>
</feature>
<accession>A0A4Y7K091</accession>
<dbReference type="FunFam" id="1.25.40.10:FF:000031">
    <property type="entry name" value="Pentatricopeptide repeat-containing protein mitochondrial"/>
    <property type="match status" value="1"/>
</dbReference>
<evidence type="ECO:0000256" key="1">
    <source>
        <dbReference type="ARBA" id="ARBA00022737"/>
    </source>
</evidence>
<dbReference type="Proteomes" id="UP000316621">
    <property type="component" value="Chromosome 6"/>
</dbReference>
<dbReference type="PANTHER" id="PTHR47926">
    <property type="entry name" value="PENTATRICOPEPTIDE REPEAT-CONTAINING PROTEIN"/>
    <property type="match status" value="1"/>
</dbReference>
<feature type="repeat" description="PPR" evidence="2">
    <location>
        <begin position="70"/>
        <end position="100"/>
    </location>
</feature>
<dbReference type="GO" id="GO:0003723">
    <property type="term" value="F:RNA binding"/>
    <property type="evidence" value="ECO:0007669"/>
    <property type="project" value="InterPro"/>
</dbReference>
<protein>
    <recommendedName>
        <fullName evidence="3">DYW domain-containing protein</fullName>
    </recommendedName>
</protein>
<dbReference type="EMBL" id="CM010720">
    <property type="protein sequence ID" value="RZC66246.1"/>
    <property type="molecule type" value="Genomic_DNA"/>
</dbReference>
<feature type="repeat" description="PPR" evidence="2">
    <location>
        <begin position="201"/>
        <end position="235"/>
    </location>
</feature>
<proteinExistence type="predicted"/>
<dbReference type="SUPFAM" id="SSF48452">
    <property type="entry name" value="TPR-like"/>
    <property type="match status" value="1"/>
</dbReference>
<dbReference type="FunFam" id="1.25.40.10:FF:000396">
    <property type="entry name" value="Pentatricopeptide repeat-containing protein At2g36730"/>
    <property type="match status" value="1"/>
</dbReference>
<dbReference type="NCBIfam" id="TIGR00756">
    <property type="entry name" value="PPR"/>
    <property type="match status" value="6"/>
</dbReference>
<dbReference type="FunFam" id="1.25.40.10:FF:000351">
    <property type="entry name" value="Pentatricopeptide repeat-containing protein"/>
    <property type="match status" value="1"/>
</dbReference>
<gene>
    <name evidence="4" type="ORF">C5167_009927</name>
</gene>
<feature type="repeat" description="PPR" evidence="2">
    <location>
        <begin position="302"/>
        <end position="337"/>
    </location>
</feature>
<dbReference type="GO" id="GO:0008270">
    <property type="term" value="F:zinc ion binding"/>
    <property type="evidence" value="ECO:0007669"/>
    <property type="project" value="InterPro"/>
</dbReference>
<dbReference type="InterPro" id="IPR046960">
    <property type="entry name" value="PPR_At4g14850-like_plant"/>
</dbReference>
<dbReference type="PANTHER" id="PTHR47926:SF505">
    <property type="entry name" value="PENTATRICOPEPTIDE REPEAT (PPR) SUPERFAMILY PROTEIN"/>
    <property type="match status" value="1"/>
</dbReference>
<organism evidence="4 5">
    <name type="scientific">Papaver somniferum</name>
    <name type="common">Opium poppy</name>
    <dbReference type="NCBI Taxonomy" id="3469"/>
    <lineage>
        <taxon>Eukaryota</taxon>
        <taxon>Viridiplantae</taxon>
        <taxon>Streptophyta</taxon>
        <taxon>Embryophyta</taxon>
        <taxon>Tracheophyta</taxon>
        <taxon>Spermatophyta</taxon>
        <taxon>Magnoliopsida</taxon>
        <taxon>Ranunculales</taxon>
        <taxon>Papaveraceae</taxon>
        <taxon>Papaveroideae</taxon>
        <taxon>Papaver</taxon>
    </lineage>
</organism>
<dbReference type="FunFam" id="1.25.40.10:FF:000442">
    <property type="entry name" value="Pentatricopeptide repeat-containing protein At3g49710"/>
    <property type="match status" value="1"/>
</dbReference>
<dbReference type="FunFam" id="1.25.40.10:FF:000366">
    <property type="entry name" value="Pentatricopeptide (PPR) repeat-containing protein"/>
    <property type="match status" value="1"/>
</dbReference>